<dbReference type="PANTHER" id="PTHR35394:SF5">
    <property type="entry name" value="DUF3176 DOMAIN-CONTAINING PROTEIN"/>
    <property type="match status" value="1"/>
</dbReference>
<reference evidence="3" key="1">
    <citation type="submission" date="2019-06" db="EMBL/GenBank/DDBJ databases">
        <title>Draft genome sequence of the griseofulvin-producing fungus Xylaria cubensis strain G536.</title>
        <authorList>
            <person name="Mead M.E."/>
            <person name="Raja H.A."/>
            <person name="Steenwyk J.L."/>
            <person name="Knowles S.L."/>
            <person name="Oberlies N.H."/>
            <person name="Rokas A."/>
        </authorList>
    </citation>
    <scope>NUCLEOTIDE SEQUENCE [LARGE SCALE GENOMIC DNA]</scope>
    <source>
        <strain evidence="3">G536</strain>
    </source>
</reference>
<dbReference type="PANTHER" id="PTHR35394">
    <property type="entry name" value="DUF3176 DOMAIN-CONTAINING PROTEIN"/>
    <property type="match status" value="1"/>
</dbReference>
<feature type="transmembrane region" description="Helical" evidence="1">
    <location>
        <begin position="14"/>
        <end position="38"/>
    </location>
</feature>
<dbReference type="STRING" id="2512241.A0A553HTW7"/>
<comment type="caution">
    <text evidence="2">The sequence shown here is derived from an EMBL/GenBank/DDBJ whole genome shotgun (WGS) entry which is preliminary data.</text>
</comment>
<sequence>MKGHPNLALSVMGWWWEMGATVLSLTNLSLIITLLMYIDDAPLSDWPLLIQPNSLLAVLTTAMKTSMPVSVTSCIGQLKWRHFETRGRSIHELESLDDASRGPWGAFMLIITLRARSLMSICLAISSLLALGLEPSTQRNITVPDDSALTSRAEAYFSAGDECQDVGCIKSEVKLPVGRSEIEVPDNETFEGHSTKVQMDSLDMQKAFNGVLAGSVRGPYYRCPEIASRCIWDDFSTLAICSHFQNVTETVSKSCDFGSDYSKPSGSRNVTCTYQYPDDTAFTKGIPYNSPHEFTNIFEDGVFRFAETIKRTDVNSTATIASLWVVKINPNLALYIPQQSVDFNSSTTFLQAFESYFTHIYESYGLDFYWCNKTFRDITTSGSGLTAELVASIPWKSCNQLPEETDENEPQCYYWSKSIPTTVTLDPSPIPYLYSSGPVSQYNISLPIFDFMISYIQNLKEDLLEFLYRGGVNVEATTADMAAALTEYMLRPQGNNVNVTTVTGYIIVSEAYIHTEWIWFLLPIFEVLFTVFLLIVTIIISRHRPILKNSVLALLIHGLSGWSRNELQVPEPKQPGTLERLMREQRAIFKRDQHGEFKFNKVDRRGR</sequence>
<dbReference type="Proteomes" id="UP000319160">
    <property type="component" value="Unassembled WGS sequence"/>
</dbReference>
<evidence type="ECO:0000313" key="3">
    <source>
        <dbReference type="Proteomes" id="UP000319160"/>
    </source>
</evidence>
<keyword evidence="1" id="KW-0472">Membrane</keyword>
<dbReference type="AlphaFoldDB" id="A0A553HTW7"/>
<dbReference type="Pfam" id="PF11374">
    <property type="entry name" value="DUF3176"/>
    <property type="match status" value="1"/>
</dbReference>
<keyword evidence="1" id="KW-1133">Transmembrane helix</keyword>
<feature type="transmembrane region" description="Helical" evidence="1">
    <location>
        <begin position="517"/>
        <end position="540"/>
    </location>
</feature>
<protein>
    <submittedName>
        <fullName evidence="2">Uncharacterized protein</fullName>
    </submittedName>
</protein>
<name>A0A553HTW7_9PEZI</name>
<dbReference type="EMBL" id="VFLP01000045">
    <property type="protein sequence ID" value="TRX91402.1"/>
    <property type="molecule type" value="Genomic_DNA"/>
</dbReference>
<keyword evidence="3" id="KW-1185">Reference proteome</keyword>
<evidence type="ECO:0000256" key="1">
    <source>
        <dbReference type="SAM" id="Phobius"/>
    </source>
</evidence>
<proteinExistence type="predicted"/>
<organism evidence="2 3">
    <name type="scientific">Xylaria flabelliformis</name>
    <dbReference type="NCBI Taxonomy" id="2512241"/>
    <lineage>
        <taxon>Eukaryota</taxon>
        <taxon>Fungi</taxon>
        <taxon>Dikarya</taxon>
        <taxon>Ascomycota</taxon>
        <taxon>Pezizomycotina</taxon>
        <taxon>Sordariomycetes</taxon>
        <taxon>Xylariomycetidae</taxon>
        <taxon>Xylariales</taxon>
        <taxon>Xylariaceae</taxon>
        <taxon>Xylaria</taxon>
    </lineage>
</organism>
<dbReference type="OrthoDB" id="5376804at2759"/>
<evidence type="ECO:0000313" key="2">
    <source>
        <dbReference type="EMBL" id="TRX91402.1"/>
    </source>
</evidence>
<gene>
    <name evidence="2" type="ORF">FHL15_007626</name>
</gene>
<accession>A0A553HTW7</accession>
<keyword evidence="1" id="KW-0812">Transmembrane</keyword>
<dbReference type="InterPro" id="IPR021514">
    <property type="entry name" value="DUF3176"/>
</dbReference>